<name>A0A347ZRV5_9CHLR</name>
<dbReference type="EMBL" id="QUMS01000001">
    <property type="protein sequence ID" value="REG11410.1"/>
    <property type="molecule type" value="Genomic_DNA"/>
</dbReference>
<dbReference type="AlphaFoldDB" id="A0A347ZRV5"/>
<gene>
    <name evidence="1" type="ORF">DFR64_1291</name>
</gene>
<reference evidence="1 2" key="1">
    <citation type="submission" date="2018-08" db="EMBL/GenBank/DDBJ databases">
        <title>Genomic Encyclopedia of Type Strains, Phase IV (KMG-IV): sequencing the most valuable type-strain genomes for metagenomic binning, comparative biology and taxonomic classification.</title>
        <authorList>
            <person name="Goeker M."/>
        </authorList>
    </citation>
    <scope>NUCLEOTIDE SEQUENCE [LARGE SCALE GENOMIC DNA]</scope>
    <source>
        <strain evidence="1 2">DSM 23923</strain>
    </source>
</reference>
<evidence type="ECO:0000313" key="2">
    <source>
        <dbReference type="Proteomes" id="UP000256388"/>
    </source>
</evidence>
<comment type="caution">
    <text evidence="1">The sequence shown here is derived from an EMBL/GenBank/DDBJ whole genome shotgun (WGS) entry which is preliminary data.</text>
</comment>
<dbReference type="Proteomes" id="UP000256388">
    <property type="component" value="Unassembled WGS sequence"/>
</dbReference>
<proteinExistence type="predicted"/>
<sequence>MKYWDFGKIFFKSDKGSASDWTLLSSSEPQPDKNYVKSIEANILRFPDASSSDFCLNNSKTKPSFSIALLDGNQGNSFYLFLIQRRREGEFNPNARTNRPFNQYRIYELSTQEIIDGYKSDPFFFTNLIDEFRTGELYRLPDYFKDTIHTNEKLMVRSKHNLESETREIGTQILNLYYSYFKKHSGKSTPSLHIISSVDSIYKKIMIIDFLEFHIFPIYGVTSFALDFITERKIDLRLYNQLHEKSNLLKIDSTFETERLKSIPADGEYFSQISKLGNCSHLDAKLNQYIQDTNNLNLAINLYQILEQDISFENEALFSSIKALLAKSNKKDGSKILLKRMIEKLSYESCINLLKDIQFSDIEKYQFTEILLANFSDDLEKVINIILQFLSEKTSNADLETKAISKLDKYVKKYTEQDSNLRTLSNEIHLGLLKVYLLYGTSEKTTPESPTRTNIAKMLVKSIKQDATFELVELLKVNNLDLPFKQLVFETNTDWSFSAIYDFLSISRSLYKSDYLELLLHFLKIIIRINKYVNEIKTDLKKFKYLFMQYKTSGIKSQDEDNRNNSPALLVFSDQVDLKYYLSLNKFIFEICSDGHDDQVQFIEWWFFAEVAYAKDNPETPQKNSIRYDQISEIINWFQDKNDKLYYAITEEFRYLMSYGKLESDLCLYDACAHYNGDTLSDDTNIGLFLDMVKIWQNKQIILLPEDINRTIDLLPASYGILENVRKSIANGERKTEIDKINFEKWLGGTSEKRNAKLPIADIDKLYDTVCDLKELSPRLAWYLMTEEDATFDIHQDHKEYKTFCKSIFEKTVNKNDEIVERLTLFLEIISQIPENIWIQVQCVMSVRYMTEIIKKVVEMEVDNKFSISEINDQQLQVICAIALSISPNSLATIFSNFVRAKISFESDNSIFIHGLHKHTIEMLGTVSNKFGFQTEFNQILAKKNKIYEKLKINIEKNENRIQKPKIKIMKKEIIDYPLSDEGNQKSDN</sequence>
<accession>A0A347ZRV5</accession>
<protein>
    <submittedName>
        <fullName evidence="1">Uncharacterized protein</fullName>
    </submittedName>
</protein>
<dbReference type="RefSeq" id="WP_116224537.1">
    <property type="nucleotide sequence ID" value="NZ_AP018437.1"/>
</dbReference>
<organism evidence="1 2">
    <name type="scientific">Pelolinea submarina</name>
    <dbReference type="NCBI Taxonomy" id="913107"/>
    <lineage>
        <taxon>Bacteria</taxon>
        <taxon>Bacillati</taxon>
        <taxon>Chloroflexota</taxon>
        <taxon>Anaerolineae</taxon>
        <taxon>Anaerolineales</taxon>
        <taxon>Anaerolineaceae</taxon>
        <taxon>Pelolinea</taxon>
    </lineage>
</organism>
<evidence type="ECO:0000313" key="1">
    <source>
        <dbReference type="EMBL" id="REG11410.1"/>
    </source>
</evidence>
<keyword evidence="2" id="KW-1185">Reference proteome</keyword>